<reference evidence="3" key="1">
    <citation type="journal article" date="2022" name="Int. J. Mol. Sci.">
        <title>Draft Genome of Tanacetum Coccineum: Genomic Comparison of Closely Related Tanacetum-Family Plants.</title>
        <authorList>
            <person name="Yamashiro T."/>
            <person name="Shiraishi A."/>
            <person name="Nakayama K."/>
            <person name="Satake H."/>
        </authorList>
    </citation>
    <scope>NUCLEOTIDE SEQUENCE</scope>
</reference>
<evidence type="ECO:0000313" key="3">
    <source>
        <dbReference type="EMBL" id="GJT95526.1"/>
    </source>
</evidence>
<evidence type="ECO:0000313" key="4">
    <source>
        <dbReference type="Proteomes" id="UP001151760"/>
    </source>
</evidence>
<dbReference type="PANTHER" id="PTHR46148:SF59">
    <property type="entry name" value="NUCLEOTIDYLTRANSFERASE, RIBONUCLEASE H"/>
    <property type="match status" value="1"/>
</dbReference>
<feature type="non-terminal residue" evidence="3">
    <location>
        <position position="1"/>
    </location>
</feature>
<feature type="domain" description="Tf2-1-like SH3-like" evidence="2">
    <location>
        <begin position="270"/>
        <end position="317"/>
    </location>
</feature>
<feature type="region of interest" description="Disordered" evidence="1">
    <location>
        <begin position="211"/>
        <end position="252"/>
    </location>
</feature>
<dbReference type="PANTHER" id="PTHR46148">
    <property type="entry name" value="CHROMO DOMAIN-CONTAINING PROTEIN"/>
    <property type="match status" value="1"/>
</dbReference>
<feature type="compositionally biased region" description="Acidic residues" evidence="1">
    <location>
        <begin position="237"/>
        <end position="248"/>
    </location>
</feature>
<evidence type="ECO:0000256" key="1">
    <source>
        <dbReference type="SAM" id="MobiDB-lite"/>
    </source>
</evidence>
<reference evidence="3" key="2">
    <citation type="submission" date="2022-01" db="EMBL/GenBank/DDBJ databases">
        <authorList>
            <person name="Yamashiro T."/>
            <person name="Shiraishi A."/>
            <person name="Satake H."/>
            <person name="Nakayama K."/>
        </authorList>
    </citation>
    <scope>NUCLEOTIDE SEQUENCE</scope>
</reference>
<organism evidence="3 4">
    <name type="scientific">Tanacetum coccineum</name>
    <dbReference type="NCBI Taxonomy" id="301880"/>
    <lineage>
        <taxon>Eukaryota</taxon>
        <taxon>Viridiplantae</taxon>
        <taxon>Streptophyta</taxon>
        <taxon>Embryophyta</taxon>
        <taxon>Tracheophyta</taxon>
        <taxon>Spermatophyta</taxon>
        <taxon>Magnoliopsida</taxon>
        <taxon>eudicotyledons</taxon>
        <taxon>Gunneridae</taxon>
        <taxon>Pentapetalae</taxon>
        <taxon>asterids</taxon>
        <taxon>campanulids</taxon>
        <taxon>Asterales</taxon>
        <taxon>Asteraceae</taxon>
        <taxon>Asteroideae</taxon>
        <taxon>Anthemideae</taxon>
        <taxon>Anthemidinae</taxon>
        <taxon>Tanacetum</taxon>
    </lineage>
</organism>
<dbReference type="EMBL" id="BQNB010020398">
    <property type="protein sequence ID" value="GJT95526.1"/>
    <property type="molecule type" value="Genomic_DNA"/>
</dbReference>
<protein>
    <recommendedName>
        <fullName evidence="2">Tf2-1-like SH3-like domain-containing protein</fullName>
    </recommendedName>
</protein>
<evidence type="ECO:0000259" key="2">
    <source>
        <dbReference type="Pfam" id="PF24626"/>
    </source>
</evidence>
<comment type="caution">
    <text evidence="3">The sequence shown here is derived from an EMBL/GenBank/DDBJ whole genome shotgun (WGS) entry which is preliminary data.</text>
</comment>
<feature type="compositionally biased region" description="Gly residues" evidence="1">
    <location>
        <begin position="211"/>
        <end position="220"/>
    </location>
</feature>
<dbReference type="Proteomes" id="UP001151760">
    <property type="component" value="Unassembled WGS sequence"/>
</dbReference>
<dbReference type="InterPro" id="IPR056924">
    <property type="entry name" value="SH3_Tf2-1"/>
</dbReference>
<accession>A0ABQ5I644</accession>
<dbReference type="Pfam" id="PF24626">
    <property type="entry name" value="SH3_Tf2-1"/>
    <property type="match status" value="1"/>
</dbReference>
<proteinExistence type="predicted"/>
<sequence>PLKKKKGTLHLKKGQATSINKLNTGRSSVSTSNPPLVITANTPFVSAASTPTCANASGSSFVYLGGQIPIEASTLPNADLPCDPNMSDLEDDSDIFSNDGIFSGAFDDGDVGAVADFNNIDNTIDVSPIPTLRIHQHHPKDQILVDRAISSAISGTASAGNIPQYPLIRSPAVELSSTSYLEPRVDKYNLLQGGCSDSGISSLRSIGGGMYRDGGSGGSGSDDDGSKGDECAGGGDECAEGGDSEMGGDGDGVVMARSLSTSASGGRDMKVMLKVSPWKAVVRFGKRGKLNPRYVGPFKVLEKVGKVAYKLDLPEEFICRKAYLLEDEQIPSVGVFDERVETEIAAKVTLSCLSSDKLFVRDIATASGNYGRSYRGSRYPL</sequence>
<gene>
    <name evidence="3" type="ORF">Tco_1091044</name>
</gene>
<name>A0ABQ5I644_9ASTR</name>
<keyword evidence="4" id="KW-1185">Reference proteome</keyword>